<evidence type="ECO:0000313" key="1">
    <source>
        <dbReference type="EMBL" id="QHU32235.1"/>
    </source>
</evidence>
<name>A0A6C0LQF6_9ZZZZ</name>
<protein>
    <submittedName>
        <fullName evidence="1">Uncharacterized protein</fullName>
    </submittedName>
</protein>
<reference evidence="1" key="1">
    <citation type="journal article" date="2020" name="Nature">
        <title>Giant virus diversity and host interactions through global metagenomics.</title>
        <authorList>
            <person name="Schulz F."/>
            <person name="Roux S."/>
            <person name="Paez-Espino D."/>
            <person name="Jungbluth S."/>
            <person name="Walsh D.A."/>
            <person name="Denef V.J."/>
            <person name="McMahon K.D."/>
            <person name="Konstantinidis K.T."/>
            <person name="Eloe-Fadrosh E.A."/>
            <person name="Kyrpides N.C."/>
            <person name="Woyke T."/>
        </authorList>
    </citation>
    <scope>NUCLEOTIDE SEQUENCE</scope>
    <source>
        <strain evidence="1">GVMAG-M-3300027963-9</strain>
    </source>
</reference>
<dbReference type="EMBL" id="MN740536">
    <property type="protein sequence ID" value="QHU32235.1"/>
    <property type="molecule type" value="Genomic_DNA"/>
</dbReference>
<sequence>MTTNPFIESYVESSNYHVLLKRYAHKLMITGVYHWSKPVREEQFDEARLYCRDHHISFKLESFSDGIEEDREMIERLPAFHLYVDGEYALTFYPEQILATVVKDYIITYLDKIPKPKAKWSFTLPTISFPNFRFKRKLASSSPD</sequence>
<organism evidence="1">
    <name type="scientific">viral metagenome</name>
    <dbReference type="NCBI Taxonomy" id="1070528"/>
    <lineage>
        <taxon>unclassified sequences</taxon>
        <taxon>metagenomes</taxon>
        <taxon>organismal metagenomes</taxon>
    </lineage>
</organism>
<accession>A0A6C0LQF6</accession>
<dbReference type="AlphaFoldDB" id="A0A6C0LQF6"/>
<proteinExistence type="predicted"/>